<accession>A0AB39TVG9</accession>
<dbReference type="PANTHER" id="PTHR45875:SF1">
    <property type="entry name" value="METHYLTRANSFERASE N6AMT1"/>
    <property type="match status" value="1"/>
</dbReference>
<keyword evidence="2 5" id="KW-0808">Transferase</keyword>
<proteinExistence type="predicted"/>
<dbReference type="GO" id="GO:0008276">
    <property type="term" value="F:protein methyltransferase activity"/>
    <property type="evidence" value="ECO:0007669"/>
    <property type="project" value="TreeGrafter"/>
</dbReference>
<keyword evidence="1 5" id="KW-0489">Methyltransferase</keyword>
<dbReference type="EC" id="2.1.1.-" evidence="5"/>
<dbReference type="InterPro" id="IPR029063">
    <property type="entry name" value="SAM-dependent_MTases_sf"/>
</dbReference>
<dbReference type="Gene3D" id="3.40.50.150">
    <property type="entry name" value="Vaccinia Virus protein VP39"/>
    <property type="match status" value="1"/>
</dbReference>
<evidence type="ECO:0000313" key="5">
    <source>
        <dbReference type="EMBL" id="XDQ83320.1"/>
    </source>
</evidence>
<dbReference type="EMBL" id="CP163445">
    <property type="protein sequence ID" value="XDQ83320.1"/>
    <property type="molecule type" value="Genomic_DNA"/>
</dbReference>
<evidence type="ECO:0000259" key="4">
    <source>
        <dbReference type="Pfam" id="PF05175"/>
    </source>
</evidence>
<name>A0AB39TVG9_9ACTN</name>
<dbReference type="Pfam" id="PF05175">
    <property type="entry name" value="MTS"/>
    <property type="match status" value="1"/>
</dbReference>
<dbReference type="SUPFAM" id="SSF53335">
    <property type="entry name" value="S-adenosyl-L-methionine-dependent methyltransferases"/>
    <property type="match status" value="1"/>
</dbReference>
<dbReference type="RefSeq" id="WP_369185476.1">
    <property type="nucleotide sequence ID" value="NZ_CP163445.1"/>
</dbReference>
<dbReference type="InterPro" id="IPR052190">
    <property type="entry name" value="Euk-Arch_PrmC-MTase"/>
</dbReference>
<dbReference type="InterPro" id="IPR007848">
    <property type="entry name" value="Small_mtfrase_dom"/>
</dbReference>
<dbReference type="NCBIfam" id="TIGR00537">
    <property type="entry name" value="hemK_rel_arch"/>
    <property type="match status" value="1"/>
</dbReference>
<dbReference type="PANTHER" id="PTHR45875">
    <property type="entry name" value="METHYLTRANSFERASE N6AMT1"/>
    <property type="match status" value="1"/>
</dbReference>
<dbReference type="GO" id="GO:0035657">
    <property type="term" value="C:eRF1 methyltransferase complex"/>
    <property type="evidence" value="ECO:0007669"/>
    <property type="project" value="TreeGrafter"/>
</dbReference>
<dbReference type="GO" id="GO:0008757">
    <property type="term" value="F:S-adenosylmethionine-dependent methyltransferase activity"/>
    <property type="evidence" value="ECO:0007669"/>
    <property type="project" value="TreeGrafter"/>
</dbReference>
<dbReference type="GO" id="GO:0032259">
    <property type="term" value="P:methylation"/>
    <property type="evidence" value="ECO:0007669"/>
    <property type="project" value="UniProtKB-KW"/>
</dbReference>
<reference evidence="5" key="1">
    <citation type="submission" date="2024-07" db="EMBL/GenBank/DDBJ databases">
        <authorList>
            <person name="Yu S.T."/>
        </authorList>
    </citation>
    <scope>NUCLEOTIDE SEQUENCE</scope>
    <source>
        <strain evidence="5">Y1</strain>
    </source>
</reference>
<feature type="domain" description="Methyltransferase small" evidence="4">
    <location>
        <begin position="22"/>
        <end position="168"/>
    </location>
</feature>
<gene>
    <name evidence="5" type="ORF">AB2U05_34840</name>
</gene>
<dbReference type="AlphaFoldDB" id="A0AB39TVG9"/>
<protein>
    <submittedName>
        <fullName evidence="5">HemK2/MTQ2 family protein methyltransferase</fullName>
        <ecNumber evidence="5">2.1.1.-</ecNumber>
    </submittedName>
</protein>
<organism evidence="5">
    <name type="scientific">Streptomyces sp. Y1</name>
    <dbReference type="NCBI Taxonomy" id="3238634"/>
    <lineage>
        <taxon>Bacteria</taxon>
        <taxon>Bacillati</taxon>
        <taxon>Actinomycetota</taxon>
        <taxon>Actinomycetes</taxon>
        <taxon>Kitasatosporales</taxon>
        <taxon>Streptomycetaceae</taxon>
        <taxon>Streptomyces</taxon>
    </lineage>
</organism>
<evidence type="ECO:0000256" key="2">
    <source>
        <dbReference type="ARBA" id="ARBA00022679"/>
    </source>
</evidence>
<dbReference type="CDD" id="cd02440">
    <property type="entry name" value="AdoMet_MTases"/>
    <property type="match status" value="1"/>
</dbReference>
<evidence type="ECO:0000256" key="1">
    <source>
        <dbReference type="ARBA" id="ARBA00022603"/>
    </source>
</evidence>
<evidence type="ECO:0000256" key="3">
    <source>
        <dbReference type="ARBA" id="ARBA00022691"/>
    </source>
</evidence>
<sequence>MDTPANMLLIRPPGVYRPQGDTELLVSCVRRERLDGDSRVLDLCTGTGAVALAAAHEGARVTAVDLSARAVATAWLNARLHRSGIRLRRGDLLAPVTAGTFDLITANPPYVPAARTRRGHGRGLAWDAGPDGRLVLDRICREAPPRLARGGVLLVVQSSLADVPATLAALGAAGLRTAVTARRRQAFGPVMTARAALFERLGLISPGDRWEVLVVVRGVRER</sequence>
<keyword evidence="3" id="KW-0949">S-adenosyl-L-methionine</keyword>
<dbReference type="InterPro" id="IPR004557">
    <property type="entry name" value="PrmC-related"/>
</dbReference>